<keyword evidence="3" id="KW-1185">Reference proteome</keyword>
<dbReference type="AlphaFoldDB" id="A0A9W6TLZ0"/>
<sequence length="1017" mass="110224">MNEKVASDKPFVQITSTMRGTSTTASTDKSTWYEYVAEPAAVQGQIKFDKPGLYDLTIFASDYDRTATCDACVAILDEFRPRFKTGSCPVVPSSPQSLSVATLHTFKEYQEAYDAYVRDSNVLNNLESGSDCNDILAKRKMFHEPEDDFAGTCFDDDALDANVAKLMTNPFTDDIQLDSDALEEILNLKCSWCCRKFTTLKEMFIEYDCSTTSPTSSCTIGAECSINLCVEAKGVDIATTSIVIKTSVQETSTAVIDTLPSVPLGVDTTKNVYYNIPCINFDENDVKCQYRVKLSELVDITTEFAAALPIPESELGKVSEFVFWRYNLDGGIWSTWIPSSDSPIAFTKTVTAVNIEAWTACGQLGRTVSIDVKLYTHSTLTCAKFDEMWTAVDVNQNSRGSYCSYAGSDFTVMKLDMTVADILEQVDTVSGTYTGVECEIMVKENDEAMPDTSPTVLVPHTLSTVVTKFFVVDLVNDPTTAPDTVATVTCKFTRTLRSGILTTDTIPLSIECSHTFTIADCEAPHLDEEESKQVCSSNCAGKPAPGVYEACGGAIVSSSATATMVTNTDKTCCAECSPWLQCTALDIADIKRCELPTCDSGAIISSASVAIKSSAQEASTAVLNALPNTPPESDTSTIIYATVPCAEFDAANPKCFYNAKLSDLLDVRSATFPTSASSKIFWRYNLDGGSWFAWDPIEDSDVAFKTASTKVIVEAWTACEKVGNTFSFEVKLFVHSMLTCTNFNAMWKVDANEVEGVYCTHPGSDFTVINIDMDIAKAIPHTANTVVGLRSGIECQIMVKEDGTDDKTFAVLVQQTSSAKVNKDFAITLVNNPHTARLTTAQVQCTFTRAVYGNEVALTAGATDPHSITCTHDFYLTDCDAPKLLGYPVDEACEATCAGKIKPGVNEACGGSIVKSDSLATTVSETEVACCDDCSPTLECSPIGTTSIKRCEISASPLFLTQLAVEERTVLSVQVMAVLSASTMILAFVLVIIKKIKNENGAVLIDSQYDTYYPLLE</sequence>
<evidence type="ECO:0000313" key="3">
    <source>
        <dbReference type="Proteomes" id="UP001165083"/>
    </source>
</evidence>
<evidence type="ECO:0000256" key="1">
    <source>
        <dbReference type="SAM" id="Phobius"/>
    </source>
</evidence>
<reference evidence="2" key="1">
    <citation type="submission" date="2023-04" db="EMBL/GenBank/DDBJ databases">
        <title>Phytophthora lilii NBRC 32176.</title>
        <authorList>
            <person name="Ichikawa N."/>
            <person name="Sato H."/>
            <person name="Tonouchi N."/>
        </authorList>
    </citation>
    <scope>NUCLEOTIDE SEQUENCE</scope>
    <source>
        <strain evidence="2">NBRC 32176</strain>
    </source>
</reference>
<gene>
    <name evidence="2" type="ORF">Plil01_000526800</name>
</gene>
<protein>
    <submittedName>
        <fullName evidence="2">Unnamed protein product</fullName>
    </submittedName>
</protein>
<dbReference type="EMBL" id="BSXW01000221">
    <property type="protein sequence ID" value="GMF15374.1"/>
    <property type="molecule type" value="Genomic_DNA"/>
</dbReference>
<dbReference type="OrthoDB" id="123104at2759"/>
<keyword evidence="1" id="KW-0472">Membrane</keyword>
<evidence type="ECO:0000313" key="2">
    <source>
        <dbReference type="EMBL" id="GMF15374.1"/>
    </source>
</evidence>
<feature type="transmembrane region" description="Helical" evidence="1">
    <location>
        <begin position="971"/>
        <end position="993"/>
    </location>
</feature>
<keyword evidence="1" id="KW-0812">Transmembrane</keyword>
<keyword evidence="1" id="KW-1133">Transmembrane helix</keyword>
<proteinExistence type="predicted"/>
<accession>A0A9W6TLZ0</accession>
<comment type="caution">
    <text evidence="2">The sequence shown here is derived from an EMBL/GenBank/DDBJ whole genome shotgun (WGS) entry which is preliminary data.</text>
</comment>
<organism evidence="2 3">
    <name type="scientific">Phytophthora lilii</name>
    <dbReference type="NCBI Taxonomy" id="2077276"/>
    <lineage>
        <taxon>Eukaryota</taxon>
        <taxon>Sar</taxon>
        <taxon>Stramenopiles</taxon>
        <taxon>Oomycota</taxon>
        <taxon>Peronosporomycetes</taxon>
        <taxon>Peronosporales</taxon>
        <taxon>Peronosporaceae</taxon>
        <taxon>Phytophthora</taxon>
    </lineage>
</organism>
<dbReference type="Proteomes" id="UP001165083">
    <property type="component" value="Unassembled WGS sequence"/>
</dbReference>
<name>A0A9W6TLZ0_9STRA</name>